<feature type="non-terminal residue" evidence="1">
    <location>
        <position position="1"/>
    </location>
</feature>
<name>A0A392Q557_9FABA</name>
<organism evidence="1 2">
    <name type="scientific">Trifolium medium</name>
    <dbReference type="NCBI Taxonomy" id="97028"/>
    <lineage>
        <taxon>Eukaryota</taxon>
        <taxon>Viridiplantae</taxon>
        <taxon>Streptophyta</taxon>
        <taxon>Embryophyta</taxon>
        <taxon>Tracheophyta</taxon>
        <taxon>Spermatophyta</taxon>
        <taxon>Magnoliopsida</taxon>
        <taxon>eudicotyledons</taxon>
        <taxon>Gunneridae</taxon>
        <taxon>Pentapetalae</taxon>
        <taxon>rosids</taxon>
        <taxon>fabids</taxon>
        <taxon>Fabales</taxon>
        <taxon>Fabaceae</taxon>
        <taxon>Papilionoideae</taxon>
        <taxon>50 kb inversion clade</taxon>
        <taxon>NPAAA clade</taxon>
        <taxon>Hologalegina</taxon>
        <taxon>IRL clade</taxon>
        <taxon>Trifolieae</taxon>
        <taxon>Trifolium</taxon>
    </lineage>
</organism>
<dbReference type="AlphaFoldDB" id="A0A392Q557"/>
<evidence type="ECO:0000313" key="2">
    <source>
        <dbReference type="Proteomes" id="UP000265520"/>
    </source>
</evidence>
<comment type="caution">
    <text evidence="1">The sequence shown here is derived from an EMBL/GenBank/DDBJ whole genome shotgun (WGS) entry which is preliminary data.</text>
</comment>
<keyword evidence="2" id="KW-1185">Reference proteome</keyword>
<proteinExistence type="predicted"/>
<evidence type="ECO:0000313" key="1">
    <source>
        <dbReference type="EMBL" id="MCI18385.1"/>
    </source>
</evidence>
<protein>
    <submittedName>
        <fullName evidence="1">Uncharacterized protein</fullName>
    </submittedName>
</protein>
<dbReference type="Proteomes" id="UP000265520">
    <property type="component" value="Unassembled WGS sequence"/>
</dbReference>
<reference evidence="1 2" key="1">
    <citation type="journal article" date="2018" name="Front. Plant Sci.">
        <title>Red Clover (Trifolium pratense) and Zigzag Clover (T. medium) - A Picture of Genomic Similarities and Differences.</title>
        <authorList>
            <person name="Dluhosova J."/>
            <person name="Istvanek J."/>
            <person name="Nedelnik J."/>
            <person name="Repkova J."/>
        </authorList>
    </citation>
    <scope>NUCLEOTIDE SEQUENCE [LARGE SCALE GENOMIC DNA]</scope>
    <source>
        <strain evidence="2">cv. 10/8</strain>
        <tissue evidence="1">Leaf</tissue>
    </source>
</reference>
<accession>A0A392Q557</accession>
<sequence length="25" mass="2952">WYSYRQCKYHSIAFDSATDAAKILN</sequence>
<dbReference type="EMBL" id="LXQA010109899">
    <property type="protein sequence ID" value="MCI18385.1"/>
    <property type="molecule type" value="Genomic_DNA"/>
</dbReference>